<comment type="caution">
    <text evidence="4">The sequence shown here is derived from an EMBL/GenBank/DDBJ whole genome shotgun (WGS) entry which is preliminary data.</text>
</comment>
<dbReference type="Pfam" id="PF13855">
    <property type="entry name" value="LRR_8"/>
    <property type="match status" value="1"/>
</dbReference>
<dbReference type="InterPro" id="IPR032675">
    <property type="entry name" value="LRR_dom_sf"/>
</dbReference>
<name>A0A8K1LRW2_9PASS</name>
<dbReference type="SMART" id="SM00369">
    <property type="entry name" value="LRR_TYP"/>
    <property type="match status" value="6"/>
</dbReference>
<dbReference type="PANTHER" id="PTHR48051">
    <property type="match status" value="1"/>
</dbReference>
<dbReference type="Proteomes" id="UP000796761">
    <property type="component" value="Unassembled WGS sequence"/>
</dbReference>
<keyword evidence="5" id="KW-1185">Reference proteome</keyword>
<evidence type="ECO:0000259" key="3">
    <source>
        <dbReference type="Pfam" id="PF23598"/>
    </source>
</evidence>
<dbReference type="InterPro" id="IPR003591">
    <property type="entry name" value="Leu-rich_rpt_typical-subtyp"/>
</dbReference>
<evidence type="ECO:0000313" key="4">
    <source>
        <dbReference type="EMBL" id="TRZ23671.1"/>
    </source>
</evidence>
<evidence type="ECO:0000313" key="5">
    <source>
        <dbReference type="Proteomes" id="UP000796761"/>
    </source>
</evidence>
<organism evidence="4 5">
    <name type="scientific">Zosterops borbonicus</name>
    <dbReference type="NCBI Taxonomy" id="364589"/>
    <lineage>
        <taxon>Eukaryota</taxon>
        <taxon>Metazoa</taxon>
        <taxon>Chordata</taxon>
        <taxon>Craniata</taxon>
        <taxon>Vertebrata</taxon>
        <taxon>Euteleostomi</taxon>
        <taxon>Archelosauria</taxon>
        <taxon>Archosauria</taxon>
        <taxon>Dinosauria</taxon>
        <taxon>Saurischia</taxon>
        <taxon>Theropoda</taxon>
        <taxon>Coelurosauria</taxon>
        <taxon>Aves</taxon>
        <taxon>Neognathae</taxon>
        <taxon>Neoaves</taxon>
        <taxon>Telluraves</taxon>
        <taxon>Australaves</taxon>
        <taxon>Passeriformes</taxon>
        <taxon>Sylvioidea</taxon>
        <taxon>Zosteropidae</taxon>
        <taxon>Zosterops</taxon>
    </lineage>
</organism>
<feature type="domain" description="Disease resistance R13L4/SHOC-2-like LRR" evidence="3">
    <location>
        <begin position="104"/>
        <end position="188"/>
    </location>
</feature>
<dbReference type="GO" id="GO:0005737">
    <property type="term" value="C:cytoplasm"/>
    <property type="evidence" value="ECO:0007669"/>
    <property type="project" value="TreeGrafter"/>
</dbReference>
<dbReference type="SUPFAM" id="SSF52058">
    <property type="entry name" value="L domain-like"/>
    <property type="match status" value="1"/>
</dbReference>
<protein>
    <recommendedName>
        <fullName evidence="3">Disease resistance R13L4/SHOC-2-like LRR domain-containing protein</fullName>
    </recommendedName>
</protein>
<keyword evidence="1" id="KW-0433">Leucine-rich repeat</keyword>
<dbReference type="InterPro" id="IPR001611">
    <property type="entry name" value="Leu-rich_rpt"/>
</dbReference>
<accession>A0A8K1LRW2</accession>
<evidence type="ECO:0000256" key="2">
    <source>
        <dbReference type="ARBA" id="ARBA00022737"/>
    </source>
</evidence>
<dbReference type="PANTHER" id="PTHR48051:SF12">
    <property type="entry name" value="LEUCINE-RICH REPEAT-CONTAINING PROTEIN 28"/>
    <property type="match status" value="1"/>
</dbReference>
<dbReference type="SMART" id="SM00364">
    <property type="entry name" value="LRR_BAC"/>
    <property type="match status" value="6"/>
</dbReference>
<proteinExistence type="predicted"/>
<dbReference type="InterPro" id="IPR055414">
    <property type="entry name" value="LRR_R13L4/SHOC2-like"/>
</dbReference>
<gene>
    <name evidence="4" type="ORF">HGM15179_003470</name>
</gene>
<evidence type="ECO:0000256" key="1">
    <source>
        <dbReference type="ARBA" id="ARBA00022614"/>
    </source>
</evidence>
<keyword evidence="2" id="KW-0677">Repeat</keyword>
<dbReference type="AlphaFoldDB" id="A0A8K1LRW2"/>
<sequence>MASELCKTISEAKLERHKNLFLNYRNLHHFPLELLKDEGLQYLERLYMKRNSLTTLPENLAQKLPNLVELYLHSNNIVVVPEAIGSLVKLQFLDLSDNALEIVCPEIGRLRSLRHLRLANNQLKYLPAEVGDLRELQTLDISTNRLMTLPERLHMCLSLQYLTADRNHLWSVPRHLCQLPSLNELSMAGNRLAFLPLDLGRSRELQYVYVDNNIHLKGLPSYLYNKVIGCSGCGSPIQVSEVKLLSFSSGQLTVFLPAEVKSIGTETDHVLPLQELAMRTLYNTYYRFLKDASEVWFGNRKVILQNQFKDWFVNGFIRGCEDYTYFSQDAEPEKDGFIYPYTHTPRFKLSDSNLTTQKPLGIAALSPGTLPPLQPAHVYHCLPKALSLEGNSNGRIASREDNC</sequence>
<dbReference type="Pfam" id="PF23598">
    <property type="entry name" value="LRR_14"/>
    <property type="match status" value="1"/>
</dbReference>
<dbReference type="OrthoDB" id="2021138at2759"/>
<reference evidence="4" key="1">
    <citation type="submission" date="2019-04" db="EMBL/GenBank/DDBJ databases">
        <title>Genome assembly of Zosterops borbonicus 15179.</title>
        <authorList>
            <person name="Leroy T."/>
            <person name="Anselmetti Y."/>
            <person name="Tilak M.-K."/>
            <person name="Nabholz B."/>
        </authorList>
    </citation>
    <scope>NUCLEOTIDE SEQUENCE</scope>
    <source>
        <strain evidence="4">HGM_15179</strain>
        <tissue evidence="4">Muscle</tissue>
    </source>
</reference>
<dbReference type="Gene3D" id="3.80.10.10">
    <property type="entry name" value="Ribonuclease Inhibitor"/>
    <property type="match status" value="1"/>
</dbReference>
<dbReference type="InterPro" id="IPR050216">
    <property type="entry name" value="LRR_domain-containing"/>
</dbReference>
<dbReference type="EMBL" id="SWJQ01000068">
    <property type="protein sequence ID" value="TRZ23671.1"/>
    <property type="molecule type" value="Genomic_DNA"/>
</dbReference>